<evidence type="ECO:0000256" key="5">
    <source>
        <dbReference type="ARBA" id="ARBA00023136"/>
    </source>
</evidence>
<protein>
    <submittedName>
        <fullName evidence="6">Golgi phosphoprotein 3-domain-containing protein</fullName>
    </submittedName>
</protein>
<dbReference type="Gene3D" id="1.10.3630.10">
    <property type="entry name" value="yeast vps74-n-term truncation variant domain like"/>
    <property type="match status" value="1"/>
</dbReference>
<proteinExistence type="inferred from homology"/>
<dbReference type="EMBL" id="JARKIB010000097">
    <property type="protein sequence ID" value="KAJ7741890.1"/>
    <property type="molecule type" value="Genomic_DNA"/>
</dbReference>
<keyword evidence="3" id="KW-0333">Golgi apparatus</keyword>
<evidence type="ECO:0000256" key="3">
    <source>
        <dbReference type="ARBA" id="ARBA00023034"/>
    </source>
</evidence>
<keyword evidence="7" id="KW-1185">Reference proteome</keyword>
<keyword evidence="5" id="KW-0472">Membrane</keyword>
<evidence type="ECO:0000256" key="2">
    <source>
        <dbReference type="ARBA" id="ARBA00007284"/>
    </source>
</evidence>
<keyword evidence="4" id="KW-0446">Lipid-binding</keyword>
<dbReference type="GO" id="GO:0043001">
    <property type="term" value="P:Golgi to plasma membrane protein transport"/>
    <property type="evidence" value="ECO:0007669"/>
    <property type="project" value="TreeGrafter"/>
</dbReference>
<accession>A0AAD7IHB2</accession>
<dbReference type="GO" id="GO:0006890">
    <property type="term" value="P:retrograde vesicle-mediated transport, Golgi to endoplasmic reticulum"/>
    <property type="evidence" value="ECO:0007669"/>
    <property type="project" value="TreeGrafter"/>
</dbReference>
<sequence>APAPPTTSPNEGTGAGHAGSAFAGGARIAYDPRDLLLSSTESSEIGGAVPRLTLMEEVLLLGIKDKQGYLSFWNDNISYALRGCILRRRIGVVRDAGRKRLPLPDRPITVLFTLQTGEALLDETLRMMKQTEDAGEKMGVGTWVDLLSGETWNVLKIGFQLKQVRERLAKGLVDKGVLRTEKRNFWIW</sequence>
<comment type="caution">
    <text evidence="6">The sequence shown here is derived from an EMBL/GenBank/DDBJ whole genome shotgun (WGS) entry which is preliminary data.</text>
</comment>
<dbReference type="GO" id="GO:0048194">
    <property type="term" value="P:Golgi vesicle budding"/>
    <property type="evidence" value="ECO:0007669"/>
    <property type="project" value="TreeGrafter"/>
</dbReference>
<dbReference type="GO" id="GO:0000139">
    <property type="term" value="C:Golgi membrane"/>
    <property type="evidence" value="ECO:0007669"/>
    <property type="project" value="UniProtKB-SubCell"/>
</dbReference>
<dbReference type="GO" id="GO:0005829">
    <property type="term" value="C:cytosol"/>
    <property type="evidence" value="ECO:0007669"/>
    <property type="project" value="TreeGrafter"/>
</dbReference>
<dbReference type="AlphaFoldDB" id="A0AAD7IHB2"/>
<organism evidence="6 7">
    <name type="scientific">Mycena metata</name>
    <dbReference type="NCBI Taxonomy" id="1033252"/>
    <lineage>
        <taxon>Eukaryota</taxon>
        <taxon>Fungi</taxon>
        <taxon>Dikarya</taxon>
        <taxon>Basidiomycota</taxon>
        <taxon>Agaricomycotina</taxon>
        <taxon>Agaricomycetes</taxon>
        <taxon>Agaricomycetidae</taxon>
        <taxon>Agaricales</taxon>
        <taxon>Marasmiineae</taxon>
        <taxon>Mycenaceae</taxon>
        <taxon>Mycena</taxon>
    </lineage>
</organism>
<feature type="non-terminal residue" evidence="6">
    <location>
        <position position="1"/>
    </location>
</feature>
<dbReference type="Proteomes" id="UP001215598">
    <property type="component" value="Unassembled WGS sequence"/>
</dbReference>
<comment type="subcellular location">
    <subcellularLocation>
        <location evidence="1">Golgi apparatus membrane</location>
        <topology evidence="1">Peripheral membrane protein</topology>
        <orientation evidence="1">Cytoplasmic side</orientation>
    </subcellularLocation>
</comment>
<name>A0AAD7IHB2_9AGAR</name>
<gene>
    <name evidence="6" type="ORF">B0H16DRAFT_1211936</name>
</gene>
<feature type="non-terminal residue" evidence="6">
    <location>
        <position position="188"/>
    </location>
</feature>
<dbReference type="GO" id="GO:0007030">
    <property type="term" value="P:Golgi organization"/>
    <property type="evidence" value="ECO:0007669"/>
    <property type="project" value="TreeGrafter"/>
</dbReference>
<evidence type="ECO:0000313" key="7">
    <source>
        <dbReference type="Proteomes" id="UP001215598"/>
    </source>
</evidence>
<evidence type="ECO:0000313" key="6">
    <source>
        <dbReference type="EMBL" id="KAJ7741890.1"/>
    </source>
</evidence>
<dbReference type="GO" id="GO:0070273">
    <property type="term" value="F:phosphatidylinositol-4-phosphate binding"/>
    <property type="evidence" value="ECO:0007669"/>
    <property type="project" value="InterPro"/>
</dbReference>
<dbReference type="GO" id="GO:0031985">
    <property type="term" value="C:Golgi cisterna"/>
    <property type="evidence" value="ECO:0007669"/>
    <property type="project" value="TreeGrafter"/>
</dbReference>
<comment type="similarity">
    <text evidence="2">Belongs to the GOLPH3/VPS74 family.</text>
</comment>
<reference evidence="6" key="1">
    <citation type="submission" date="2023-03" db="EMBL/GenBank/DDBJ databases">
        <title>Massive genome expansion in bonnet fungi (Mycena s.s.) driven by repeated elements and novel gene families across ecological guilds.</title>
        <authorList>
            <consortium name="Lawrence Berkeley National Laboratory"/>
            <person name="Harder C.B."/>
            <person name="Miyauchi S."/>
            <person name="Viragh M."/>
            <person name="Kuo A."/>
            <person name="Thoen E."/>
            <person name="Andreopoulos B."/>
            <person name="Lu D."/>
            <person name="Skrede I."/>
            <person name="Drula E."/>
            <person name="Henrissat B."/>
            <person name="Morin E."/>
            <person name="Kohler A."/>
            <person name="Barry K."/>
            <person name="LaButti K."/>
            <person name="Morin E."/>
            <person name="Salamov A."/>
            <person name="Lipzen A."/>
            <person name="Mereny Z."/>
            <person name="Hegedus B."/>
            <person name="Baldrian P."/>
            <person name="Stursova M."/>
            <person name="Weitz H."/>
            <person name="Taylor A."/>
            <person name="Grigoriev I.V."/>
            <person name="Nagy L.G."/>
            <person name="Martin F."/>
            <person name="Kauserud H."/>
        </authorList>
    </citation>
    <scope>NUCLEOTIDE SEQUENCE</scope>
    <source>
        <strain evidence="6">CBHHK182m</strain>
    </source>
</reference>
<dbReference type="InterPro" id="IPR008628">
    <property type="entry name" value="GPP34-like"/>
</dbReference>
<dbReference type="PANTHER" id="PTHR12704:SF2">
    <property type="entry name" value="GOLGI PHOSPHOPROTEIN 3 HOMOLOG SAURON"/>
    <property type="match status" value="1"/>
</dbReference>
<dbReference type="GO" id="GO:0005802">
    <property type="term" value="C:trans-Golgi network"/>
    <property type="evidence" value="ECO:0007669"/>
    <property type="project" value="TreeGrafter"/>
</dbReference>
<evidence type="ECO:0000256" key="4">
    <source>
        <dbReference type="ARBA" id="ARBA00023121"/>
    </source>
</evidence>
<dbReference type="InterPro" id="IPR038261">
    <property type="entry name" value="GPP34-like_sf"/>
</dbReference>
<dbReference type="PANTHER" id="PTHR12704">
    <property type="entry name" value="TRANS-GOLGI PROTEIN GMX33"/>
    <property type="match status" value="1"/>
</dbReference>
<evidence type="ECO:0000256" key="1">
    <source>
        <dbReference type="ARBA" id="ARBA00004255"/>
    </source>
</evidence>
<dbReference type="Pfam" id="PF05719">
    <property type="entry name" value="GPP34"/>
    <property type="match status" value="1"/>
</dbReference>